<protein>
    <submittedName>
        <fullName evidence="3">DUF1080 domain-containing protein</fullName>
    </submittedName>
</protein>
<reference evidence="3 4" key="1">
    <citation type="journal article" date="2023" name="Microbiol. Resour. Announc.">
        <title>Complete Genome Sequence of Imperialibacter roseus strain P4T.</title>
        <authorList>
            <person name="Tizabi D.R."/>
            <person name="Bachvaroff T."/>
            <person name="Hill R.T."/>
        </authorList>
    </citation>
    <scope>NUCLEOTIDE SEQUENCE [LARGE SCALE GENOMIC DNA]</scope>
    <source>
        <strain evidence="3 4">P4T</strain>
    </source>
</reference>
<keyword evidence="1" id="KW-0732">Signal</keyword>
<keyword evidence="4" id="KW-1185">Reference proteome</keyword>
<gene>
    <name evidence="3" type="ORF">RT717_27595</name>
</gene>
<dbReference type="Gene3D" id="2.60.120.560">
    <property type="entry name" value="Exo-inulinase, domain 1"/>
    <property type="match status" value="1"/>
</dbReference>
<evidence type="ECO:0000313" key="3">
    <source>
        <dbReference type="EMBL" id="WOK06836.1"/>
    </source>
</evidence>
<organism evidence="3 4">
    <name type="scientific">Imperialibacter roseus</name>
    <dbReference type="NCBI Taxonomy" id="1324217"/>
    <lineage>
        <taxon>Bacteria</taxon>
        <taxon>Pseudomonadati</taxon>
        <taxon>Bacteroidota</taxon>
        <taxon>Cytophagia</taxon>
        <taxon>Cytophagales</taxon>
        <taxon>Flammeovirgaceae</taxon>
        <taxon>Imperialibacter</taxon>
    </lineage>
</organism>
<dbReference type="PROSITE" id="PS51257">
    <property type="entry name" value="PROKAR_LIPOPROTEIN"/>
    <property type="match status" value="1"/>
</dbReference>
<dbReference type="Proteomes" id="UP001302349">
    <property type="component" value="Chromosome"/>
</dbReference>
<dbReference type="Pfam" id="PF06439">
    <property type="entry name" value="3keto-disac_hyd"/>
    <property type="match status" value="1"/>
</dbReference>
<dbReference type="InterPro" id="IPR010496">
    <property type="entry name" value="AL/BT2_dom"/>
</dbReference>
<evidence type="ECO:0000259" key="2">
    <source>
        <dbReference type="Pfam" id="PF06439"/>
    </source>
</evidence>
<dbReference type="RefSeq" id="WP_317489535.1">
    <property type="nucleotide sequence ID" value="NZ_CP136051.1"/>
</dbReference>
<feature type="signal peptide" evidence="1">
    <location>
        <begin position="1"/>
        <end position="22"/>
    </location>
</feature>
<feature type="domain" description="3-keto-alpha-glucoside-1,2-lyase/3-keto-2-hydroxy-glucal hydratase" evidence="2">
    <location>
        <begin position="37"/>
        <end position="250"/>
    </location>
</feature>
<dbReference type="EMBL" id="CP136051">
    <property type="protein sequence ID" value="WOK06836.1"/>
    <property type="molecule type" value="Genomic_DNA"/>
</dbReference>
<name>A0ABZ0IQJ9_9BACT</name>
<accession>A0ABZ0IQJ9</accession>
<proteinExistence type="predicted"/>
<evidence type="ECO:0000256" key="1">
    <source>
        <dbReference type="SAM" id="SignalP"/>
    </source>
</evidence>
<feature type="chain" id="PRO_5046723694" evidence="1">
    <location>
        <begin position="23"/>
        <end position="252"/>
    </location>
</feature>
<sequence>MKNTTLTTLFALTIFGFTQSCAQNQTTRLTDQEVSDGWKLLWDGKTTEGWRGAKLDKFPEKGWQMKDGVLTILATDGAEAAGPGDIITDKTYGNFELQLEFKITPGANSGIKYFVDPEMNKGSGSAIGCEFQVLDDELHPDAKMGVNGNRTLSSLYDLIAAENLSDLGQPIPFNGVGTWNTAKVISKDGHVEHWLNGTKVVEYERFSQMFRALVAYSKYSKWPEFGRWPVGHILLQDHGNEVSYKNIRIREL</sequence>
<evidence type="ECO:0000313" key="4">
    <source>
        <dbReference type="Proteomes" id="UP001302349"/>
    </source>
</evidence>